<dbReference type="InterPro" id="IPR036291">
    <property type="entry name" value="NAD(P)-bd_dom_sf"/>
</dbReference>
<keyword evidence="4" id="KW-1185">Reference proteome</keyword>
<accession>A0A4Z1CHX6</accession>
<protein>
    <submittedName>
        <fullName evidence="3">3-hydroxyisobutyrate dehydrogenase</fullName>
    </submittedName>
</protein>
<dbReference type="OrthoDB" id="5524287at2"/>
<evidence type="ECO:0000313" key="3">
    <source>
        <dbReference type="EMBL" id="TGN61970.1"/>
    </source>
</evidence>
<keyword evidence="1" id="KW-0560">Oxidoreductase</keyword>
<dbReference type="PANTHER" id="PTHR14239">
    <property type="entry name" value="DUDULIN-RELATED"/>
    <property type="match status" value="1"/>
</dbReference>
<name>A0A4Z1CHX6_9RHOB</name>
<dbReference type="AlphaFoldDB" id="A0A4Z1CHX6"/>
<reference evidence="3 4" key="1">
    <citation type="submission" date="2019-03" db="EMBL/GenBank/DDBJ databases">
        <authorList>
            <person name="Li J."/>
        </authorList>
    </citation>
    <scope>NUCLEOTIDE SEQUENCE [LARGE SCALE GENOMIC DNA]</scope>
    <source>
        <strain evidence="3 4">3058</strain>
    </source>
</reference>
<organism evidence="3 4">
    <name type="scientific">Paracoccus liaowanqingii</name>
    <dbReference type="NCBI Taxonomy" id="2560053"/>
    <lineage>
        <taxon>Bacteria</taxon>
        <taxon>Pseudomonadati</taxon>
        <taxon>Pseudomonadota</taxon>
        <taxon>Alphaproteobacteria</taxon>
        <taxon>Rhodobacterales</taxon>
        <taxon>Paracoccaceae</taxon>
        <taxon>Paracoccus</taxon>
    </lineage>
</organism>
<dbReference type="SUPFAM" id="SSF51735">
    <property type="entry name" value="NAD(P)-binding Rossmann-fold domains"/>
    <property type="match status" value="1"/>
</dbReference>
<dbReference type="GO" id="GO:0016491">
    <property type="term" value="F:oxidoreductase activity"/>
    <property type="evidence" value="ECO:0007669"/>
    <property type="project" value="UniProtKB-KW"/>
</dbReference>
<comment type="caution">
    <text evidence="3">The sequence shown here is derived from an EMBL/GenBank/DDBJ whole genome shotgun (WGS) entry which is preliminary data.</text>
</comment>
<dbReference type="Proteomes" id="UP000297972">
    <property type="component" value="Unassembled WGS sequence"/>
</dbReference>
<evidence type="ECO:0000259" key="2">
    <source>
        <dbReference type="Pfam" id="PF03807"/>
    </source>
</evidence>
<dbReference type="Gene3D" id="3.40.50.720">
    <property type="entry name" value="NAD(P)-binding Rossmann-like Domain"/>
    <property type="match status" value="1"/>
</dbReference>
<dbReference type="EMBL" id="SRPG01000062">
    <property type="protein sequence ID" value="TGN61970.1"/>
    <property type="molecule type" value="Genomic_DNA"/>
</dbReference>
<proteinExistence type="predicted"/>
<dbReference type="RefSeq" id="WP_135817219.1">
    <property type="nucleotide sequence ID" value="NZ_SRPG01000062.1"/>
</dbReference>
<evidence type="ECO:0000313" key="4">
    <source>
        <dbReference type="Proteomes" id="UP000297972"/>
    </source>
</evidence>
<feature type="domain" description="Pyrroline-5-carboxylate reductase catalytic N-terminal" evidence="2">
    <location>
        <begin position="2"/>
        <end position="92"/>
    </location>
</feature>
<dbReference type="Pfam" id="PF03807">
    <property type="entry name" value="F420_oxidored"/>
    <property type="match status" value="1"/>
</dbReference>
<sequence length="247" mass="26063">MKIGIIGTGNIGGTLARKLRAAGHDICVANSRGIEGVRPFADEIGAQPVDMSGAVDGMDIIILSIPLPAVATLPKDLFAKVPVGVPVIDAGNYYPGMRDPAIAEIEAGLPESEWVARLIGRPVIKAFNNILAHSLAELGRPKGSLDRLAVAVAGDNPTSMNLVMGLVDEIGFDPVDAGPLASSWRQQPGTPAYCCDDDAVTMREYLAAAVPGRAPARRDALMAKFASFETFPSHNEMVALNRSFMTE</sequence>
<dbReference type="InterPro" id="IPR028939">
    <property type="entry name" value="P5C_Rdtase_cat_N"/>
</dbReference>
<gene>
    <name evidence="3" type="ORF">E4L95_08380</name>
</gene>
<evidence type="ECO:0000256" key="1">
    <source>
        <dbReference type="ARBA" id="ARBA00023002"/>
    </source>
</evidence>
<dbReference type="InterPro" id="IPR051267">
    <property type="entry name" value="STEAP_metalloreductase"/>
</dbReference>